<dbReference type="PANTHER" id="PTHR44154:SF1">
    <property type="entry name" value="QUINONE OXIDOREDUCTASE"/>
    <property type="match status" value="1"/>
</dbReference>
<dbReference type="RefSeq" id="WP_119703202.1">
    <property type="nucleotide sequence ID" value="NZ_JBHSOI010000001.1"/>
</dbReference>
<dbReference type="Gene3D" id="3.40.50.720">
    <property type="entry name" value="NAD(P)-binding Rossmann-like Domain"/>
    <property type="match status" value="1"/>
</dbReference>
<keyword evidence="4" id="KW-1185">Reference proteome</keyword>
<dbReference type="GO" id="GO:0016491">
    <property type="term" value="F:oxidoreductase activity"/>
    <property type="evidence" value="ECO:0007669"/>
    <property type="project" value="InterPro"/>
</dbReference>
<protein>
    <submittedName>
        <fullName evidence="3">NADP-dependent oxidoreductase</fullName>
    </submittedName>
</protein>
<dbReference type="AlphaFoldDB" id="A0A371PC04"/>
<dbReference type="InterPro" id="IPR036291">
    <property type="entry name" value="NAD(P)-bd_dom_sf"/>
</dbReference>
<dbReference type="Pfam" id="PF08240">
    <property type="entry name" value="ADH_N"/>
    <property type="match status" value="1"/>
</dbReference>
<reference evidence="3 4" key="1">
    <citation type="submission" date="2018-08" db="EMBL/GenBank/DDBJ databases">
        <title>Aeromicrobium sp. M2KJ-4, whole genome shotgun sequence.</title>
        <authorList>
            <person name="Tuo L."/>
        </authorList>
    </citation>
    <scope>NUCLEOTIDE SEQUENCE [LARGE SCALE GENOMIC DNA]</scope>
    <source>
        <strain evidence="3 4">M2KJ-4</strain>
    </source>
</reference>
<dbReference type="InterPro" id="IPR020843">
    <property type="entry name" value="ER"/>
</dbReference>
<accession>A0A371PC04</accession>
<feature type="domain" description="Enoyl reductase (ER)" evidence="2">
    <location>
        <begin position="10"/>
        <end position="310"/>
    </location>
</feature>
<evidence type="ECO:0000313" key="4">
    <source>
        <dbReference type="Proteomes" id="UP000265581"/>
    </source>
</evidence>
<gene>
    <name evidence="3" type="ORF">DX116_05770</name>
</gene>
<dbReference type="PANTHER" id="PTHR44154">
    <property type="entry name" value="QUINONE OXIDOREDUCTASE"/>
    <property type="match status" value="1"/>
</dbReference>
<dbReference type="Pfam" id="PF13602">
    <property type="entry name" value="ADH_zinc_N_2"/>
    <property type="match status" value="1"/>
</dbReference>
<dbReference type="CDD" id="cd05289">
    <property type="entry name" value="MDR_like_2"/>
    <property type="match status" value="1"/>
</dbReference>
<dbReference type="InterPro" id="IPR013154">
    <property type="entry name" value="ADH-like_N"/>
</dbReference>
<dbReference type="SMART" id="SM00829">
    <property type="entry name" value="PKS_ER"/>
    <property type="match status" value="1"/>
</dbReference>
<dbReference type="OrthoDB" id="3251063at2"/>
<organism evidence="3 4">
    <name type="scientific">Aeromicrobium endophyticum</name>
    <dbReference type="NCBI Taxonomy" id="2292704"/>
    <lineage>
        <taxon>Bacteria</taxon>
        <taxon>Bacillati</taxon>
        <taxon>Actinomycetota</taxon>
        <taxon>Actinomycetes</taxon>
        <taxon>Propionibacteriales</taxon>
        <taxon>Nocardioidaceae</taxon>
        <taxon>Aeromicrobium</taxon>
    </lineage>
</organism>
<evidence type="ECO:0000256" key="1">
    <source>
        <dbReference type="ARBA" id="ARBA00022857"/>
    </source>
</evidence>
<evidence type="ECO:0000259" key="2">
    <source>
        <dbReference type="SMART" id="SM00829"/>
    </source>
</evidence>
<dbReference type="InterPro" id="IPR051603">
    <property type="entry name" value="Zinc-ADH_QOR/CCCR"/>
</dbReference>
<dbReference type="Proteomes" id="UP000265581">
    <property type="component" value="Unassembled WGS sequence"/>
</dbReference>
<dbReference type="EMBL" id="QUBR01000001">
    <property type="protein sequence ID" value="REK73088.1"/>
    <property type="molecule type" value="Genomic_DNA"/>
</dbReference>
<dbReference type="SUPFAM" id="SSF51735">
    <property type="entry name" value="NAD(P)-binding Rossmann-fold domains"/>
    <property type="match status" value="1"/>
</dbReference>
<evidence type="ECO:0000313" key="3">
    <source>
        <dbReference type="EMBL" id="REK73088.1"/>
    </source>
</evidence>
<comment type="caution">
    <text evidence="3">The sequence shown here is derived from an EMBL/GenBank/DDBJ whole genome shotgun (WGS) entry which is preliminary data.</text>
</comment>
<sequence length="313" mass="32295">MRAIGVTTPGDEDNLEVLDLPVQDPQEGQIRIRVHAATVNPTDTAMIRGAYYRDGDVPPGPHIPGMDLAGVVDAIGPGVERLAVGDRVIAVVAPTSETRGAYQEQIVLPVEQVVPAPAGADDASASTLLMNALTARLALDELAVPAGGTVAVTGAAGSFGGYVVQLAKADGLRVVADAKEGEEDLVRELGADIVVPRGDDVAANIRAAVPEGVDGLADGSVQIDKTLAAIKDGGALATIRGWDGPAERDISVHPIWVFSAVGHTDKLDRLRQQAEDGTLTLRVATTFPADQAAQAHKLLAGGGVRGRIVLDFS</sequence>
<dbReference type="SUPFAM" id="SSF50129">
    <property type="entry name" value="GroES-like"/>
    <property type="match status" value="1"/>
</dbReference>
<proteinExistence type="predicted"/>
<name>A0A371PC04_9ACTN</name>
<keyword evidence="1" id="KW-0521">NADP</keyword>
<dbReference type="InterPro" id="IPR011032">
    <property type="entry name" value="GroES-like_sf"/>
</dbReference>
<dbReference type="Gene3D" id="3.90.180.10">
    <property type="entry name" value="Medium-chain alcohol dehydrogenases, catalytic domain"/>
    <property type="match status" value="1"/>
</dbReference>